<dbReference type="Gene3D" id="6.10.30.10">
    <property type="match status" value="1"/>
</dbReference>
<dbReference type="PANTHER" id="PTHR34075:SF5">
    <property type="entry name" value="BLR3430 PROTEIN"/>
    <property type="match status" value="1"/>
</dbReference>
<dbReference type="PANTHER" id="PTHR34075">
    <property type="entry name" value="BLR3430 PROTEIN"/>
    <property type="match status" value="1"/>
</dbReference>
<accession>A0A248JW11</accession>
<protein>
    <submittedName>
        <fullName evidence="3">Short-chain dehydrogenase</fullName>
    </submittedName>
</protein>
<evidence type="ECO:0000259" key="2">
    <source>
        <dbReference type="Pfam" id="PF12172"/>
    </source>
</evidence>
<evidence type="ECO:0000313" key="3">
    <source>
        <dbReference type="EMBL" id="ASG22308.1"/>
    </source>
</evidence>
<gene>
    <name evidence="3" type="ORF">Y958_15225</name>
</gene>
<dbReference type="PRINTS" id="PR00081">
    <property type="entry name" value="GDHRDH"/>
</dbReference>
<dbReference type="RefSeq" id="WP_088872904.1">
    <property type="nucleotide sequence ID" value="NZ_CP022111.1"/>
</dbReference>
<dbReference type="Pfam" id="PF00106">
    <property type="entry name" value="adh_short"/>
    <property type="match status" value="1"/>
</dbReference>
<dbReference type="SUPFAM" id="SSF51735">
    <property type="entry name" value="NAD(P)-binding Rossmann-fold domains"/>
    <property type="match status" value="1"/>
</dbReference>
<dbReference type="SUPFAM" id="SSF50249">
    <property type="entry name" value="Nucleic acid-binding proteins"/>
    <property type="match status" value="1"/>
</dbReference>
<sequence>MNREKRDPLARRKERHVPPGARSRAMHAMSARAAMGRFVLQGCVDCGEVTYPPRDACPRCWGELQWTDRDRGARVLSETIIRVSTDLYFRGQLPWRMGKVELDAGPVALAHLHAGLKVGERAEMRLMLDRGGNAALFALPAGREPDMGDRQWREFVVPVKDRTILVSDARSAIGRAVVHALHAAGAGHIVAGLAPPARVADQSDGVSGLTRVQPVPLDLTDPVMVAECMSKIAGPLDIVINTARLVRGGGVSADGNLVEQRRMLDIAVLGFMRLAQASAPLLQGRPSGAFVDLLSAQALAGDSDCAGYAAGEAARHSLLQSFRHEMRAVGVRVLSVFTGPSDDEDHQSAPPPKVAPLRLARAIIEALEAGREVSCVGDVAVDAMDRWLADPALYMREKNL</sequence>
<dbReference type="InterPro" id="IPR052513">
    <property type="entry name" value="Thioester_dehydratase-like"/>
</dbReference>
<feature type="compositionally biased region" description="Basic and acidic residues" evidence="1">
    <location>
        <begin position="1"/>
        <end position="11"/>
    </location>
</feature>
<dbReference type="InterPro" id="IPR002347">
    <property type="entry name" value="SDR_fam"/>
</dbReference>
<evidence type="ECO:0000256" key="1">
    <source>
        <dbReference type="SAM" id="MobiDB-lite"/>
    </source>
</evidence>
<feature type="domain" description="ChsH2 rubredoxin-like zinc ribbon" evidence="2">
    <location>
        <begin position="36"/>
        <end position="63"/>
    </location>
</feature>
<dbReference type="AlphaFoldDB" id="A0A248JW11"/>
<reference evidence="3 4" key="1">
    <citation type="submission" date="2017-06" db="EMBL/GenBank/DDBJ databases">
        <title>Complete genome sequence of Nitrospirillum amazonense strain CBAmC, an endophytic nitrogen-fixing and plant growth-promoting bacterium, isolated from sugarcane.</title>
        <authorList>
            <person name="Schwab S."/>
            <person name="dos Santos Teixeira K.R."/>
            <person name="Simoes Araujo J.L."/>
            <person name="Soares Vidal M."/>
            <person name="Borges de Freitas H.R."/>
            <person name="Rivello Crivelaro A.L."/>
            <person name="Bueno de Camargo Nunes A."/>
            <person name="dos Santos C.M."/>
            <person name="Palmeira da Silva Rosa D."/>
            <person name="da Silva Padilha D."/>
            <person name="da Silva E."/>
            <person name="Araujo Terra L."/>
            <person name="Soares Mendes V."/>
            <person name="Farinelli L."/>
            <person name="Magalhaes Cruz L."/>
            <person name="Baldani J.I."/>
        </authorList>
    </citation>
    <scope>NUCLEOTIDE SEQUENCE [LARGE SCALE GENOMIC DNA]</scope>
    <source>
        <strain evidence="3 4">CBAmC</strain>
    </source>
</reference>
<keyword evidence="4" id="KW-1185">Reference proteome</keyword>
<dbReference type="InterPro" id="IPR012340">
    <property type="entry name" value="NA-bd_OB-fold"/>
</dbReference>
<dbReference type="Pfam" id="PF12172">
    <property type="entry name" value="zf-ChsH2"/>
    <property type="match status" value="1"/>
</dbReference>
<evidence type="ECO:0000313" key="4">
    <source>
        <dbReference type="Proteomes" id="UP000197153"/>
    </source>
</evidence>
<dbReference type="Proteomes" id="UP000197153">
    <property type="component" value="Chromosome 2"/>
</dbReference>
<dbReference type="InterPro" id="IPR036291">
    <property type="entry name" value="NAD(P)-bd_dom_sf"/>
</dbReference>
<feature type="region of interest" description="Disordered" evidence="1">
    <location>
        <begin position="1"/>
        <end position="22"/>
    </location>
</feature>
<proteinExistence type="predicted"/>
<dbReference type="Gene3D" id="3.40.50.720">
    <property type="entry name" value="NAD(P)-binding Rossmann-like Domain"/>
    <property type="match status" value="1"/>
</dbReference>
<dbReference type="EMBL" id="CP022111">
    <property type="protein sequence ID" value="ASG22308.1"/>
    <property type="molecule type" value="Genomic_DNA"/>
</dbReference>
<name>A0A248JW11_9PROT</name>
<organism evidence="3 4">
    <name type="scientific">Nitrospirillum viridazoti CBAmc</name>
    <dbReference type="NCBI Taxonomy" id="1441467"/>
    <lineage>
        <taxon>Bacteria</taxon>
        <taxon>Pseudomonadati</taxon>
        <taxon>Pseudomonadota</taxon>
        <taxon>Alphaproteobacteria</taxon>
        <taxon>Rhodospirillales</taxon>
        <taxon>Azospirillaceae</taxon>
        <taxon>Nitrospirillum</taxon>
        <taxon>Nitrospirillum viridazoti</taxon>
    </lineage>
</organism>
<dbReference type="InterPro" id="IPR022002">
    <property type="entry name" value="ChsH2_Znr"/>
</dbReference>
<dbReference type="KEGG" id="nao:Y958_15225"/>